<dbReference type="KEGG" id="xau:Xaut_4266"/>
<dbReference type="Pfam" id="PF06233">
    <property type="entry name" value="Usg"/>
    <property type="match status" value="1"/>
</dbReference>
<proteinExistence type="predicted"/>
<evidence type="ECO:0000313" key="1">
    <source>
        <dbReference type="EMBL" id="ABS69487.1"/>
    </source>
</evidence>
<dbReference type="InterPro" id="IPR009354">
    <property type="entry name" value="Usg"/>
</dbReference>
<dbReference type="EMBL" id="CP000781">
    <property type="protein sequence ID" value="ABS69487.1"/>
    <property type="molecule type" value="Genomic_DNA"/>
</dbReference>
<dbReference type="eggNOG" id="COG5425">
    <property type="taxonomic scope" value="Bacteria"/>
</dbReference>
<sequence length="120" mass="13907">MQLSGPDGLHTGGETFRDRDMEVCPMVSHPSKVSRDFVLQMEGYGLATAEILYRMPDHPALLQTYLWQEYDLCPRFPELNRFLEFWQREIEGRLHSVRVAHSGLIKPAELRTVDGMFLLN</sequence>
<evidence type="ECO:0000313" key="2">
    <source>
        <dbReference type="Proteomes" id="UP000002417"/>
    </source>
</evidence>
<dbReference type="AlphaFoldDB" id="A7IN93"/>
<dbReference type="Proteomes" id="UP000002417">
    <property type="component" value="Chromosome"/>
</dbReference>
<reference evidence="1 2" key="1">
    <citation type="submission" date="2007-07" db="EMBL/GenBank/DDBJ databases">
        <title>Complete sequence of chromosome of Xanthobacter autotrophicus Py2.</title>
        <authorList>
            <consortium name="US DOE Joint Genome Institute"/>
            <person name="Copeland A."/>
            <person name="Lucas S."/>
            <person name="Lapidus A."/>
            <person name="Barry K."/>
            <person name="Glavina del Rio T."/>
            <person name="Hammon N."/>
            <person name="Israni S."/>
            <person name="Dalin E."/>
            <person name="Tice H."/>
            <person name="Pitluck S."/>
            <person name="Sims D."/>
            <person name="Brettin T."/>
            <person name="Bruce D."/>
            <person name="Detter J.C."/>
            <person name="Han C."/>
            <person name="Tapia R."/>
            <person name="Brainard J."/>
            <person name="Schmutz J."/>
            <person name="Larimer F."/>
            <person name="Land M."/>
            <person name="Hauser L."/>
            <person name="Kyrpides N."/>
            <person name="Kim E."/>
            <person name="Ensigns S.A."/>
            <person name="Richardson P."/>
        </authorList>
    </citation>
    <scope>NUCLEOTIDE SEQUENCE [LARGE SCALE GENOMIC DNA]</scope>
    <source>
        <strain evidence="2">ATCC BAA-1158 / Py2</strain>
    </source>
</reference>
<name>A7IN93_XANP2</name>
<organism evidence="1 2">
    <name type="scientific">Xanthobacter autotrophicus (strain ATCC BAA-1158 / Py2)</name>
    <dbReference type="NCBI Taxonomy" id="78245"/>
    <lineage>
        <taxon>Bacteria</taxon>
        <taxon>Pseudomonadati</taxon>
        <taxon>Pseudomonadota</taxon>
        <taxon>Alphaproteobacteria</taxon>
        <taxon>Hyphomicrobiales</taxon>
        <taxon>Xanthobacteraceae</taxon>
        <taxon>Xanthobacter</taxon>
    </lineage>
</organism>
<dbReference type="PhylomeDB" id="A7IN93"/>
<dbReference type="HOGENOM" id="CLU_145215_1_0_5"/>
<gene>
    <name evidence="1" type="ordered locus">Xaut_4266</name>
</gene>
<keyword evidence="2" id="KW-1185">Reference proteome</keyword>
<protein>
    <submittedName>
        <fullName evidence="1">Usg family protein</fullName>
    </submittedName>
</protein>
<dbReference type="STRING" id="78245.Xaut_4266"/>
<accession>A7IN93</accession>